<dbReference type="PANTHER" id="PTHR22847:SF637">
    <property type="entry name" value="WD REPEAT DOMAIN 5B"/>
    <property type="match status" value="1"/>
</dbReference>
<feature type="compositionally biased region" description="Low complexity" evidence="4">
    <location>
        <begin position="419"/>
        <end position="444"/>
    </location>
</feature>
<dbReference type="GO" id="GO:0004197">
    <property type="term" value="F:cysteine-type endopeptidase activity"/>
    <property type="evidence" value="ECO:0007669"/>
    <property type="project" value="InterPro"/>
</dbReference>
<dbReference type="PROSITE" id="PS00678">
    <property type="entry name" value="WD_REPEATS_1"/>
    <property type="match status" value="6"/>
</dbReference>
<feature type="repeat" description="WD" evidence="3">
    <location>
        <begin position="783"/>
        <end position="824"/>
    </location>
</feature>
<dbReference type="InterPro" id="IPR019775">
    <property type="entry name" value="WD40_repeat_CS"/>
</dbReference>
<dbReference type="InterPro" id="IPR020472">
    <property type="entry name" value="WD40_PAC1"/>
</dbReference>
<dbReference type="InterPro" id="IPR018247">
    <property type="entry name" value="EF_Hand_1_Ca_BS"/>
</dbReference>
<name>A0A450SCY9_9GAMM</name>
<dbReference type="InterPro" id="IPR036322">
    <property type="entry name" value="WD40_repeat_dom_sf"/>
</dbReference>
<feature type="domain" description="Peptidase C14 caspase" evidence="6">
    <location>
        <begin position="58"/>
        <end position="205"/>
    </location>
</feature>
<feature type="repeat" description="WD" evidence="3">
    <location>
        <begin position="657"/>
        <end position="698"/>
    </location>
</feature>
<feature type="chain" id="PRO_5019236299" evidence="5">
    <location>
        <begin position="26"/>
        <end position="863"/>
    </location>
</feature>
<evidence type="ECO:0000256" key="4">
    <source>
        <dbReference type="SAM" id="MobiDB-lite"/>
    </source>
</evidence>
<feature type="repeat" description="WD" evidence="3">
    <location>
        <begin position="699"/>
        <end position="740"/>
    </location>
</feature>
<dbReference type="InterPro" id="IPR001680">
    <property type="entry name" value="WD40_rpt"/>
</dbReference>
<feature type="domain" description="PEGA" evidence="7">
    <location>
        <begin position="455"/>
        <end position="518"/>
    </location>
</feature>
<feature type="region of interest" description="Disordered" evidence="4">
    <location>
        <begin position="372"/>
        <end position="454"/>
    </location>
</feature>
<evidence type="ECO:0000256" key="5">
    <source>
        <dbReference type="SAM" id="SignalP"/>
    </source>
</evidence>
<dbReference type="Gene3D" id="2.130.10.10">
    <property type="entry name" value="YVTN repeat-like/Quinoprotein amine dehydrogenase"/>
    <property type="match status" value="4"/>
</dbReference>
<dbReference type="PROSITE" id="PS50082">
    <property type="entry name" value="WD_REPEATS_2"/>
    <property type="match status" value="7"/>
</dbReference>
<feature type="repeat" description="WD" evidence="3">
    <location>
        <begin position="615"/>
        <end position="656"/>
    </location>
</feature>
<dbReference type="InterPro" id="IPR029030">
    <property type="entry name" value="Caspase-like_dom_sf"/>
</dbReference>
<keyword evidence="1 3" id="KW-0853">WD repeat</keyword>
<dbReference type="InterPro" id="IPR011600">
    <property type="entry name" value="Pept_C14_caspase"/>
</dbReference>
<evidence type="ECO:0000256" key="2">
    <source>
        <dbReference type="ARBA" id="ARBA00022737"/>
    </source>
</evidence>
<evidence type="ECO:0000256" key="3">
    <source>
        <dbReference type="PROSITE-ProRule" id="PRU00221"/>
    </source>
</evidence>
<feature type="region of interest" description="Disordered" evidence="4">
    <location>
        <begin position="525"/>
        <end position="546"/>
    </location>
</feature>
<evidence type="ECO:0000256" key="1">
    <source>
        <dbReference type="ARBA" id="ARBA00022574"/>
    </source>
</evidence>
<feature type="repeat" description="WD" evidence="3">
    <location>
        <begin position="741"/>
        <end position="782"/>
    </location>
</feature>
<gene>
    <name evidence="8" type="ORF">BECKFW1821A_GA0114235_10275</name>
</gene>
<dbReference type="EMBL" id="CAADEW010000027">
    <property type="protein sequence ID" value="VFJ50351.1"/>
    <property type="molecule type" value="Genomic_DNA"/>
</dbReference>
<dbReference type="InterPro" id="IPR013229">
    <property type="entry name" value="PEGA"/>
</dbReference>
<dbReference type="GO" id="GO:0006508">
    <property type="term" value="P:proteolysis"/>
    <property type="evidence" value="ECO:0007669"/>
    <property type="project" value="InterPro"/>
</dbReference>
<dbReference type="PANTHER" id="PTHR22847">
    <property type="entry name" value="WD40 REPEAT PROTEIN"/>
    <property type="match status" value="1"/>
</dbReference>
<dbReference type="PROSITE" id="PS50294">
    <property type="entry name" value="WD_REPEATS_REGION"/>
    <property type="match status" value="7"/>
</dbReference>
<keyword evidence="2" id="KW-0677">Repeat</keyword>
<feature type="signal peptide" evidence="5">
    <location>
        <begin position="1"/>
        <end position="25"/>
    </location>
</feature>
<sequence>MTPRTIRRRLSCRLCRATIPILAIAMSIGSLLARDAIADNRGVVRLSDGQEAFRYGKSYALLVGVSDYDRRSGWNDLNAIPGELDRVETALKSAGFHEIVRVKNPNDDQLHAAFEGFKDDYGFEENNRLLFFFSGHGHTDRDGAGYLVPADAPNPRKDRQGFLKKALAMSQILAWAKQIKARHALFLFDSCFSGSVFRERSLPKTPPHITRLTKRRVRQFITAGSANEPVPAESTFAPVFSDAIAHGKGDLNGDGYVTGMELGVHLEAEVSRYTQQTPQFGKIDEYKLAQGDFVFVLGSRGGVGAVVERGKPPVVQRNESPASGNTTLDLEFWNGIKESQDPDLYRAYLEQFPNGTFAAIARKRIEKFTARKTQTAAERVGVRDSGLTQTYESSRVGVRPEGLTPTYQPPGWGEPPGGEPQQGPQQRPQRAPQQMSQRAPQQTPRHPPQPAPARLVVRSNVAGDTVTIDGQMVGPTGPDAHELAPGEYKIRVEKPGFQPFETTIQLTAGDRETVRARLVSAPRLRSGTEVGVRPPSAPPPRSGTGVEARLPSGVEAYANWRVLRKIKAHPGGFEGAICWNDCIRFSPDGRLLLTGSWDDTLKLWDVASGKAIRTFRGHSYDVKAVAFSPDGGWALSGSSDNTLKLWNLATGKTIRTFRGHSSSVYAVAFSPDGRRALSGSLDDTLKLWNLATGKTIRTFQGHSDDVNTVAFSPSGRAALSGSWDNTLKLWDVASGQALRTFRGHSGWVRSVAFSPDGRRVLSGSKDKTLKLWDVASGNAIRTFRGHSDNVLSVAFSPDGRTALSGSGDKTIKLWDLASGARNNRPIRTLTGHENRVYSVAFSPDGRRAASGDRDGVVILWGAE</sequence>
<dbReference type="PRINTS" id="PR00320">
    <property type="entry name" value="GPROTEINBRPT"/>
</dbReference>
<organism evidence="8">
    <name type="scientific">Candidatus Kentrum sp. FW</name>
    <dbReference type="NCBI Taxonomy" id="2126338"/>
    <lineage>
        <taxon>Bacteria</taxon>
        <taxon>Pseudomonadati</taxon>
        <taxon>Pseudomonadota</taxon>
        <taxon>Gammaproteobacteria</taxon>
        <taxon>Candidatus Kentrum</taxon>
    </lineage>
</organism>
<dbReference type="SUPFAM" id="SSF50978">
    <property type="entry name" value="WD40 repeat-like"/>
    <property type="match status" value="1"/>
</dbReference>
<reference evidence="8" key="1">
    <citation type="submission" date="2019-02" db="EMBL/GenBank/DDBJ databases">
        <authorList>
            <person name="Gruber-Vodicka R. H."/>
            <person name="Seah K. B. B."/>
        </authorList>
    </citation>
    <scope>NUCLEOTIDE SEQUENCE</scope>
    <source>
        <strain evidence="8">BECK_BZ15</strain>
    </source>
</reference>
<proteinExistence type="predicted"/>
<feature type="repeat" description="WD" evidence="3">
    <location>
        <begin position="829"/>
        <end position="863"/>
    </location>
</feature>
<keyword evidence="5" id="KW-0732">Signal</keyword>
<dbReference type="SMART" id="SM00320">
    <property type="entry name" value="WD40"/>
    <property type="match status" value="7"/>
</dbReference>
<feature type="repeat" description="WD" evidence="3">
    <location>
        <begin position="583"/>
        <end position="614"/>
    </location>
</feature>
<protein>
    <submittedName>
        <fullName evidence="8">WD domain-containing protein, G-beta repeat-containing protein</fullName>
    </submittedName>
</protein>
<evidence type="ECO:0000313" key="8">
    <source>
        <dbReference type="EMBL" id="VFJ50351.1"/>
    </source>
</evidence>
<dbReference type="Gene3D" id="3.40.50.1460">
    <property type="match status" value="1"/>
</dbReference>
<dbReference type="Pfam" id="PF00656">
    <property type="entry name" value="Peptidase_C14"/>
    <property type="match status" value="1"/>
</dbReference>
<accession>A0A450SCY9</accession>
<dbReference type="AlphaFoldDB" id="A0A450SCY9"/>
<dbReference type="PROSITE" id="PS00018">
    <property type="entry name" value="EF_HAND_1"/>
    <property type="match status" value="1"/>
</dbReference>
<dbReference type="CDD" id="cd00200">
    <property type="entry name" value="WD40"/>
    <property type="match status" value="1"/>
</dbReference>
<evidence type="ECO:0000259" key="6">
    <source>
        <dbReference type="Pfam" id="PF00656"/>
    </source>
</evidence>
<dbReference type="InterPro" id="IPR015943">
    <property type="entry name" value="WD40/YVTN_repeat-like_dom_sf"/>
</dbReference>
<dbReference type="Pfam" id="PF08308">
    <property type="entry name" value="PEGA"/>
    <property type="match status" value="1"/>
</dbReference>
<evidence type="ECO:0000259" key="7">
    <source>
        <dbReference type="Pfam" id="PF08308"/>
    </source>
</evidence>
<dbReference type="Pfam" id="PF00400">
    <property type="entry name" value="WD40"/>
    <property type="match status" value="7"/>
</dbReference>
<dbReference type="SUPFAM" id="SSF52129">
    <property type="entry name" value="Caspase-like"/>
    <property type="match status" value="1"/>
</dbReference>